<organism evidence="2 3">
    <name type="scientific">Thelonectria olida</name>
    <dbReference type="NCBI Taxonomy" id="1576542"/>
    <lineage>
        <taxon>Eukaryota</taxon>
        <taxon>Fungi</taxon>
        <taxon>Dikarya</taxon>
        <taxon>Ascomycota</taxon>
        <taxon>Pezizomycotina</taxon>
        <taxon>Sordariomycetes</taxon>
        <taxon>Hypocreomycetidae</taxon>
        <taxon>Hypocreales</taxon>
        <taxon>Nectriaceae</taxon>
        <taxon>Thelonectria</taxon>
    </lineage>
</organism>
<dbReference type="SUPFAM" id="SSF50475">
    <property type="entry name" value="FMN-binding split barrel"/>
    <property type="match status" value="1"/>
</dbReference>
<proteinExistence type="predicted"/>
<dbReference type="InterPro" id="IPR052917">
    <property type="entry name" value="Stress-Dev_Protein"/>
</dbReference>
<evidence type="ECO:0000313" key="2">
    <source>
        <dbReference type="EMBL" id="KAH6895369.1"/>
    </source>
</evidence>
<dbReference type="OrthoDB" id="434253at2759"/>
<dbReference type="EMBL" id="JAGPYM010000004">
    <property type="protein sequence ID" value="KAH6895369.1"/>
    <property type="molecule type" value="Genomic_DNA"/>
</dbReference>
<dbReference type="AlphaFoldDB" id="A0A9P8WCK4"/>
<dbReference type="InterPro" id="IPR038725">
    <property type="entry name" value="YdaG_split_barrel_FMN-bd"/>
</dbReference>
<keyword evidence="3" id="KW-1185">Reference proteome</keyword>
<dbReference type="InterPro" id="IPR012349">
    <property type="entry name" value="Split_barrel_FMN-bd"/>
</dbReference>
<evidence type="ECO:0000313" key="3">
    <source>
        <dbReference type="Proteomes" id="UP000777438"/>
    </source>
</evidence>
<dbReference type="PANTHER" id="PTHR34818:SF1">
    <property type="entry name" value="PROTEIN BLI-3"/>
    <property type="match status" value="1"/>
</dbReference>
<protein>
    <recommendedName>
        <fullName evidence="1">General stress protein FMN-binding split barrel domain-containing protein</fullName>
    </recommendedName>
</protein>
<evidence type="ECO:0000259" key="1">
    <source>
        <dbReference type="Pfam" id="PF16242"/>
    </source>
</evidence>
<reference evidence="2 3" key="1">
    <citation type="journal article" date="2021" name="Nat. Commun.">
        <title>Genetic determinants of endophytism in the Arabidopsis root mycobiome.</title>
        <authorList>
            <person name="Mesny F."/>
            <person name="Miyauchi S."/>
            <person name="Thiergart T."/>
            <person name="Pickel B."/>
            <person name="Atanasova L."/>
            <person name="Karlsson M."/>
            <person name="Huettel B."/>
            <person name="Barry K.W."/>
            <person name="Haridas S."/>
            <person name="Chen C."/>
            <person name="Bauer D."/>
            <person name="Andreopoulos W."/>
            <person name="Pangilinan J."/>
            <person name="LaButti K."/>
            <person name="Riley R."/>
            <person name="Lipzen A."/>
            <person name="Clum A."/>
            <person name="Drula E."/>
            <person name="Henrissat B."/>
            <person name="Kohler A."/>
            <person name="Grigoriev I.V."/>
            <person name="Martin F.M."/>
            <person name="Hacquard S."/>
        </authorList>
    </citation>
    <scope>NUCLEOTIDE SEQUENCE [LARGE SCALE GENOMIC DNA]</scope>
    <source>
        <strain evidence="2 3">MPI-CAGE-CH-0241</strain>
    </source>
</reference>
<dbReference type="Gene3D" id="2.30.110.10">
    <property type="entry name" value="Electron Transport, Fmn-binding Protein, Chain A"/>
    <property type="match status" value="1"/>
</dbReference>
<dbReference type="Proteomes" id="UP000777438">
    <property type="component" value="Unassembled WGS sequence"/>
</dbReference>
<sequence>MSFSNTSTGDAPADPYKKANVDEVDLKTKVTDLADFANKSKFGMLTTRSASGNLVSRCMALAATENGGIDLLFYTNTESGKTDDLAEDAHVNVAFVNASGEWASVAGNAIISTDRSLVAKHYTPTLKAWLGDLGDGKHDGSENDPRLGIILVKTVSATYSLVSKNIISRVAEIATSTITGQPPQVNSLREITESDVATWRNSQS</sequence>
<accession>A0A9P8WCK4</accession>
<name>A0A9P8WCK4_9HYPO</name>
<gene>
    <name evidence="2" type="ORF">B0T10DRAFT_213875</name>
</gene>
<dbReference type="PANTHER" id="PTHR34818">
    <property type="entry name" value="PROTEIN BLI-3"/>
    <property type="match status" value="1"/>
</dbReference>
<feature type="domain" description="General stress protein FMN-binding split barrel" evidence="1">
    <location>
        <begin position="30"/>
        <end position="183"/>
    </location>
</feature>
<dbReference type="Pfam" id="PF16242">
    <property type="entry name" value="Pyrid_ox_like"/>
    <property type="match status" value="1"/>
</dbReference>
<comment type="caution">
    <text evidence="2">The sequence shown here is derived from an EMBL/GenBank/DDBJ whole genome shotgun (WGS) entry which is preliminary data.</text>
</comment>